<evidence type="ECO:0000313" key="2">
    <source>
        <dbReference type="EMBL" id="ETS61076.1"/>
    </source>
</evidence>
<accession>W3VJZ5</accession>
<gene>
    <name evidence="2" type="ORF">PaG_05018</name>
</gene>
<feature type="compositionally biased region" description="Low complexity" evidence="1">
    <location>
        <begin position="176"/>
        <end position="189"/>
    </location>
</feature>
<protein>
    <submittedName>
        <fullName evidence="2">Uncharacterized protein</fullName>
    </submittedName>
</protein>
<feature type="compositionally biased region" description="Low complexity" evidence="1">
    <location>
        <begin position="803"/>
        <end position="816"/>
    </location>
</feature>
<feature type="compositionally biased region" description="Low complexity" evidence="1">
    <location>
        <begin position="442"/>
        <end position="465"/>
    </location>
</feature>
<dbReference type="OrthoDB" id="2555144at2759"/>
<feature type="compositionally biased region" description="Low complexity" evidence="1">
    <location>
        <begin position="498"/>
        <end position="521"/>
    </location>
</feature>
<dbReference type="Proteomes" id="UP000019462">
    <property type="component" value="Unassembled WGS sequence"/>
</dbReference>
<feature type="region of interest" description="Disordered" evidence="1">
    <location>
        <begin position="730"/>
        <end position="758"/>
    </location>
</feature>
<feature type="region of interest" description="Disordered" evidence="1">
    <location>
        <begin position="91"/>
        <end position="200"/>
    </location>
</feature>
<keyword evidence="3" id="KW-1185">Reference proteome</keyword>
<feature type="compositionally biased region" description="Basic and acidic residues" evidence="1">
    <location>
        <begin position="372"/>
        <end position="382"/>
    </location>
</feature>
<sequence length="848" mass="86707">MASSTSDLVMSVEPMAVPLPTSPETSIQEVLVGPSDPSSLADASAQHPSERSDQPTVGTTDTLLLSPARKAVSLAGDAAPPKPMSPEKAALAAMFDSIKMPPPVSSPTKSPRKASNHLLTSPSKGGCGLFGASSSPSKVDSTDSAASRSPMRCPVVIRSSSPGLGHLTTNEDKKASTPLSPAPTSSASSQHAGRSWLVAPSSPSAKLSDLSLVLDTTGTQELLFNQDASFLAAAANSAADVTIDDSFDVSRAKARIRSASTAAPGPRHRSSPAKLGALRAKPRFSTVPEDAAAEFKPRTASQADSNSLGLRNLGVGRVVKNAAGDDTIELNLTGSFMGNSSLVLGNLMDESGEASLLFGNNSFSISQSRSPVRAEKQQELAKVRGGARRSKDDEEDDDDDENEDYEREARDVQKWAAEAARKAQQTRVSTLADKTPSRFVGRTPTTAAASRAAPPVPAARATPRASLTAPAAASRLAKPRTSAVAIRPVTDGEARLIRSGSASSVLSLSSPARSTTSTRASMPGGSADEPGSEAKTPMRSRRKSTFTSSRPPVSGPARRRESLAAAAGVPVPQPLPPVPSLVATTPGRSRPATVARVASNSPSLKTPTATARMAKPRPSLTGATPRASAAPSVAGSIPRPRASLTGRMSLGPAQAEEAKTPAPRAGQIRSASLVTPSARAAARSVQADATPLGGMRKSASQPQGLDATGDATPAALGARARTLVPRASMSRIGTAPPAAAARSSLLTTPRSVRPAAVEASRVRTSARAEALVERTANAADADALRTPLASSKVVTVSKIAAPAAGRPTTTARTPASGGFGFKPRTSAVFVGSARTASASHTSGENKEN</sequence>
<dbReference type="HOGENOM" id="CLU_336188_0_0_1"/>
<feature type="region of interest" description="Disordered" evidence="1">
    <location>
        <begin position="366"/>
        <end position="711"/>
    </location>
</feature>
<proteinExistence type="predicted"/>
<name>W3VJZ5_MOEAP</name>
<feature type="compositionally biased region" description="Low complexity" evidence="1">
    <location>
        <begin position="133"/>
        <end position="144"/>
    </location>
</feature>
<reference evidence="2 3" key="1">
    <citation type="journal article" date="2014" name="Genome Announc.">
        <title>Genome sequence of the basidiomycetous fungus Pseudozyma aphidis DSM70725, an efficient producer of biosurfactant mannosylerythritol lipids.</title>
        <authorList>
            <person name="Lorenz S."/>
            <person name="Guenther M."/>
            <person name="Grumaz C."/>
            <person name="Rupp S."/>
            <person name="Zibek S."/>
            <person name="Sohn K."/>
        </authorList>
    </citation>
    <scope>NUCLEOTIDE SEQUENCE [LARGE SCALE GENOMIC DNA]</scope>
    <source>
        <strain evidence="3">ATCC 32657 / CBS 517.83 / DSM 70725 / JCM 10318 / NBRC 10182 / NRRL Y-7954 / St-0401</strain>
    </source>
</reference>
<feature type="region of interest" description="Disordered" evidence="1">
    <location>
        <begin position="803"/>
        <end position="822"/>
    </location>
</feature>
<feature type="compositionally biased region" description="Low complexity" evidence="1">
    <location>
        <begin position="34"/>
        <end position="45"/>
    </location>
</feature>
<evidence type="ECO:0000313" key="3">
    <source>
        <dbReference type="Proteomes" id="UP000019462"/>
    </source>
</evidence>
<feature type="compositionally biased region" description="Polar residues" evidence="1">
    <location>
        <begin position="598"/>
        <end position="609"/>
    </location>
</feature>
<dbReference type="AlphaFoldDB" id="W3VJZ5"/>
<feature type="compositionally biased region" description="Acidic residues" evidence="1">
    <location>
        <begin position="393"/>
        <end position="406"/>
    </location>
</feature>
<organism evidence="2 3">
    <name type="scientific">Moesziomyces aphidis</name>
    <name type="common">Pseudozyma aphidis</name>
    <dbReference type="NCBI Taxonomy" id="84754"/>
    <lineage>
        <taxon>Eukaryota</taxon>
        <taxon>Fungi</taxon>
        <taxon>Dikarya</taxon>
        <taxon>Basidiomycota</taxon>
        <taxon>Ustilaginomycotina</taxon>
        <taxon>Ustilaginomycetes</taxon>
        <taxon>Ustilaginales</taxon>
        <taxon>Ustilaginaceae</taxon>
        <taxon>Moesziomyces</taxon>
    </lineage>
</organism>
<comment type="caution">
    <text evidence="2">The sequence shown here is derived from an EMBL/GenBank/DDBJ whole genome shotgun (WGS) entry which is preliminary data.</text>
</comment>
<evidence type="ECO:0000256" key="1">
    <source>
        <dbReference type="SAM" id="MobiDB-lite"/>
    </source>
</evidence>
<feature type="region of interest" description="Disordered" evidence="1">
    <location>
        <begin position="1"/>
        <end position="62"/>
    </location>
</feature>
<dbReference type="EMBL" id="AWNI01000022">
    <property type="protein sequence ID" value="ETS61076.1"/>
    <property type="molecule type" value="Genomic_DNA"/>
</dbReference>